<evidence type="ECO:0000313" key="2">
    <source>
        <dbReference type="Proteomes" id="UP000192917"/>
    </source>
</evidence>
<name>A0A1Y6BXQ0_9PROT</name>
<dbReference type="AlphaFoldDB" id="A0A1Y6BXQ0"/>
<dbReference type="EMBL" id="FWZX01000011">
    <property type="protein sequence ID" value="SMF32839.1"/>
    <property type="molecule type" value="Genomic_DNA"/>
</dbReference>
<dbReference type="RefSeq" id="WP_085123453.1">
    <property type="nucleotide sequence ID" value="NZ_FWZX01000011.1"/>
</dbReference>
<evidence type="ECO:0000313" key="1">
    <source>
        <dbReference type="EMBL" id="SMF32839.1"/>
    </source>
</evidence>
<organism evidence="1 2">
    <name type="scientific">Tistlia consotensis USBA 355</name>
    <dbReference type="NCBI Taxonomy" id="560819"/>
    <lineage>
        <taxon>Bacteria</taxon>
        <taxon>Pseudomonadati</taxon>
        <taxon>Pseudomonadota</taxon>
        <taxon>Alphaproteobacteria</taxon>
        <taxon>Rhodospirillales</taxon>
        <taxon>Rhodovibrionaceae</taxon>
        <taxon>Tistlia</taxon>
    </lineage>
</organism>
<sequence>MSPSGDLPGPAITVHWLEHAEAALRAAASAGRAVTLLSAPAAAFTVGPLYFREMVALARTAVPGAAALALFDCGAAPGRALEALHSGLEAIVFEGPEPQRGRLAAIAAAGGARLVKRRPPALDLLDLEKPEEAALGWLRDGTAPGAER</sequence>
<accession>A0A1Y6BXQ0</accession>
<proteinExistence type="predicted"/>
<keyword evidence="2" id="KW-1185">Reference proteome</keyword>
<dbReference type="Proteomes" id="UP000192917">
    <property type="component" value="Unassembled WGS sequence"/>
</dbReference>
<gene>
    <name evidence="1" type="ORF">SAMN05428998_11175</name>
</gene>
<dbReference type="STRING" id="560819.SAMN05428998_11175"/>
<protein>
    <submittedName>
        <fullName evidence="1">Uncharacterized protein</fullName>
    </submittedName>
</protein>
<reference evidence="1 2" key="1">
    <citation type="submission" date="2017-04" db="EMBL/GenBank/DDBJ databases">
        <authorList>
            <person name="Afonso C.L."/>
            <person name="Miller P.J."/>
            <person name="Scott M.A."/>
            <person name="Spackman E."/>
            <person name="Goraichik I."/>
            <person name="Dimitrov K.M."/>
            <person name="Suarez D.L."/>
            <person name="Swayne D.E."/>
        </authorList>
    </citation>
    <scope>NUCLEOTIDE SEQUENCE [LARGE SCALE GENOMIC DNA]</scope>
    <source>
        <strain evidence="1 2">USBA 355</strain>
    </source>
</reference>